<dbReference type="InterPro" id="IPR029057">
    <property type="entry name" value="PRTase-like"/>
</dbReference>
<proteinExistence type="inferred from homology"/>
<evidence type="ECO:0000313" key="4">
    <source>
        <dbReference type="Proteomes" id="UP000062833"/>
    </source>
</evidence>
<keyword evidence="4" id="KW-1185">Reference proteome</keyword>
<reference evidence="4" key="1">
    <citation type="submission" date="2015-09" db="EMBL/GenBank/DDBJ databases">
        <title>Complete genome of Arthrobacter alpinus strain R3.8.</title>
        <authorList>
            <person name="See-Too W.S."/>
            <person name="Chan K.G."/>
        </authorList>
    </citation>
    <scope>NUCLEOTIDE SEQUENCE [LARGE SCALE GENOMIC DNA]</scope>
    <source>
        <strain evidence="4">R3.8</strain>
    </source>
</reference>
<dbReference type="InterPro" id="IPR051910">
    <property type="entry name" value="ComF/GntX_DNA_util-trans"/>
</dbReference>
<evidence type="ECO:0000313" key="3">
    <source>
        <dbReference type="EMBL" id="ALE92697.1"/>
    </source>
</evidence>
<evidence type="ECO:0000259" key="2">
    <source>
        <dbReference type="Pfam" id="PF00156"/>
    </source>
</evidence>
<comment type="similarity">
    <text evidence="1">Belongs to the ComF/GntX family.</text>
</comment>
<dbReference type="Gene3D" id="3.40.50.2020">
    <property type="match status" value="1"/>
</dbReference>
<name>A0A0M4QN56_9MICC</name>
<dbReference type="SUPFAM" id="SSF53271">
    <property type="entry name" value="PRTase-like"/>
    <property type="match status" value="1"/>
</dbReference>
<accession>A0A0M4QN56</accession>
<dbReference type="Proteomes" id="UP000062833">
    <property type="component" value="Chromosome"/>
</dbReference>
<dbReference type="Pfam" id="PF00156">
    <property type="entry name" value="Pribosyltran"/>
    <property type="match status" value="1"/>
</dbReference>
<dbReference type="EMBL" id="CP012677">
    <property type="protein sequence ID" value="ALE92697.1"/>
    <property type="molecule type" value="Genomic_DNA"/>
</dbReference>
<protein>
    <recommendedName>
        <fullName evidence="2">Phosphoribosyltransferase domain-containing protein</fullName>
    </recommendedName>
</protein>
<dbReference type="PANTHER" id="PTHR47505:SF1">
    <property type="entry name" value="DNA UTILIZATION PROTEIN YHGH"/>
    <property type="match status" value="1"/>
</dbReference>
<gene>
    <name evidence="3" type="ORF">AOC05_10905</name>
</gene>
<dbReference type="PATRIC" id="fig|656366.3.peg.2353"/>
<dbReference type="InterPro" id="IPR000836">
    <property type="entry name" value="PRTase_dom"/>
</dbReference>
<dbReference type="AlphaFoldDB" id="A0A0M4QN56"/>
<sequence length="292" mass="31832">MSRGLPYGVQQGGRHRGAARAWWVRGWLWWELAWAEFLYLLMPSECVLCGRDDAALCRDCARLLRRECATPYRAETSADALMTAEEQVLLPVVAAGEYRDALSAVVLAFKNHGRTQLGGSLGRCLAGGLAALPQLVPELASAELTLVPVPSTGTGWRRRGYDPVVLVLRSLEREGRLPAGMNICPALAIKIRVPWRRLNQKGLGRAARRRNVRNTMRLKRNLGSRFRPSANLSGALVVVVDDVLTTGSTVAEAAKTLEKSGATVCAAIVLAAARTPDQGSRQGSLQRREENI</sequence>
<dbReference type="PANTHER" id="PTHR47505">
    <property type="entry name" value="DNA UTILIZATION PROTEIN YHGH"/>
    <property type="match status" value="1"/>
</dbReference>
<evidence type="ECO:0000256" key="1">
    <source>
        <dbReference type="ARBA" id="ARBA00008007"/>
    </source>
</evidence>
<organism evidence="3 4">
    <name type="scientific">Arthrobacter alpinus</name>
    <dbReference type="NCBI Taxonomy" id="656366"/>
    <lineage>
        <taxon>Bacteria</taxon>
        <taxon>Bacillati</taxon>
        <taxon>Actinomycetota</taxon>
        <taxon>Actinomycetes</taxon>
        <taxon>Micrococcales</taxon>
        <taxon>Micrococcaceae</taxon>
        <taxon>Arthrobacter</taxon>
    </lineage>
</organism>
<feature type="domain" description="Phosphoribosyltransferase" evidence="2">
    <location>
        <begin position="225"/>
        <end position="274"/>
    </location>
</feature>
<dbReference type="KEGG" id="aaq:AOC05_10905"/>